<name>A0A0P4W5W2_SCYOL</name>
<dbReference type="SMART" id="SM00132">
    <property type="entry name" value="LIM"/>
    <property type="match status" value="1"/>
</dbReference>
<dbReference type="GO" id="GO:0046872">
    <property type="term" value="F:metal ion binding"/>
    <property type="evidence" value="ECO:0007669"/>
    <property type="project" value="UniProtKB-KW"/>
</dbReference>
<keyword evidence="6 8" id="KW-0440">LIM domain</keyword>
<dbReference type="PROSITE" id="PS50023">
    <property type="entry name" value="LIM_DOMAIN_2"/>
    <property type="match status" value="1"/>
</dbReference>
<evidence type="ECO:0000256" key="7">
    <source>
        <dbReference type="ARBA" id="ARBA00023242"/>
    </source>
</evidence>
<keyword evidence="2" id="KW-0517">Myogenesis</keyword>
<proteinExistence type="predicted"/>
<evidence type="ECO:0000256" key="6">
    <source>
        <dbReference type="ARBA" id="ARBA00023038"/>
    </source>
</evidence>
<evidence type="ECO:0000256" key="2">
    <source>
        <dbReference type="ARBA" id="ARBA00022541"/>
    </source>
</evidence>
<dbReference type="SUPFAM" id="SSF57716">
    <property type="entry name" value="Glucocorticoid receptor-like (DNA-binding domain)"/>
    <property type="match status" value="2"/>
</dbReference>
<evidence type="ECO:0000256" key="4">
    <source>
        <dbReference type="ARBA" id="ARBA00022737"/>
    </source>
</evidence>
<dbReference type="GO" id="GO:0060537">
    <property type="term" value="P:muscle tissue development"/>
    <property type="evidence" value="ECO:0007669"/>
    <property type="project" value="TreeGrafter"/>
</dbReference>
<organism evidence="10">
    <name type="scientific">Scylla olivacea</name>
    <name type="common">Orange mud crab</name>
    <name type="synonym">Cancer olivacea</name>
    <dbReference type="NCBI Taxonomy" id="85551"/>
    <lineage>
        <taxon>Eukaryota</taxon>
        <taxon>Metazoa</taxon>
        <taxon>Ecdysozoa</taxon>
        <taxon>Arthropoda</taxon>
        <taxon>Crustacea</taxon>
        <taxon>Multicrustacea</taxon>
        <taxon>Malacostraca</taxon>
        <taxon>Eumalacostraca</taxon>
        <taxon>Eucarida</taxon>
        <taxon>Decapoda</taxon>
        <taxon>Pleocyemata</taxon>
        <taxon>Brachyura</taxon>
        <taxon>Eubrachyura</taxon>
        <taxon>Portunoidea</taxon>
        <taxon>Portunidae</taxon>
        <taxon>Portuninae</taxon>
        <taxon>Scylla</taxon>
    </lineage>
</organism>
<evidence type="ECO:0000313" key="10">
    <source>
        <dbReference type="EMBL" id="JAI63989.1"/>
    </source>
</evidence>
<dbReference type="PANTHER" id="PTHR24215">
    <property type="entry name" value="RHO-GTPASE-ACTIVATING PROTEIN LRG1"/>
    <property type="match status" value="1"/>
</dbReference>
<dbReference type="PROSITE" id="PS00478">
    <property type="entry name" value="LIM_DOMAIN_1"/>
    <property type="match status" value="1"/>
</dbReference>
<dbReference type="GO" id="GO:0042805">
    <property type="term" value="F:actinin binding"/>
    <property type="evidence" value="ECO:0007669"/>
    <property type="project" value="TreeGrafter"/>
</dbReference>
<keyword evidence="4" id="KW-0677">Repeat</keyword>
<keyword evidence="3 8" id="KW-0479">Metal-binding</keyword>
<dbReference type="Pfam" id="PF00412">
    <property type="entry name" value="LIM"/>
    <property type="match status" value="1"/>
</dbReference>
<dbReference type="EMBL" id="GDRN01069830">
    <property type="protein sequence ID" value="JAI63989.1"/>
    <property type="molecule type" value="Transcribed_RNA"/>
</dbReference>
<dbReference type="GO" id="GO:0045214">
    <property type="term" value="P:sarcomere organization"/>
    <property type="evidence" value="ECO:0007669"/>
    <property type="project" value="TreeGrafter"/>
</dbReference>
<evidence type="ECO:0000259" key="9">
    <source>
        <dbReference type="PROSITE" id="PS50023"/>
    </source>
</evidence>
<evidence type="ECO:0000256" key="8">
    <source>
        <dbReference type="PROSITE-ProRule" id="PRU00125"/>
    </source>
</evidence>
<feature type="domain" description="LIM zinc-binding" evidence="9">
    <location>
        <begin position="29"/>
        <end position="90"/>
    </location>
</feature>
<evidence type="ECO:0000256" key="3">
    <source>
        <dbReference type="ARBA" id="ARBA00022723"/>
    </source>
</evidence>
<keyword evidence="5 8" id="KW-0862">Zinc</keyword>
<dbReference type="Gene3D" id="2.10.110.10">
    <property type="entry name" value="Cysteine Rich Protein"/>
    <property type="match status" value="1"/>
</dbReference>
<sequence length="113" mass="12294">MCCRGGAQVVNQGDRARLDVKKIKAAEGTGCPRCGGKVFMAEEMHARGRSWHKSCYNCCHCHRPLDSMVGCDAPDDEIYCKLCYAKRHGPKGYGYGHCPALVSIGTEDGSPMP</sequence>
<dbReference type="PANTHER" id="PTHR24215:SF35">
    <property type="entry name" value="MUSCLE LIM PROTEIN MLP84B"/>
    <property type="match status" value="1"/>
</dbReference>
<evidence type="ECO:0000256" key="1">
    <source>
        <dbReference type="ARBA" id="ARBA00004123"/>
    </source>
</evidence>
<dbReference type="InterPro" id="IPR001781">
    <property type="entry name" value="Znf_LIM"/>
</dbReference>
<accession>A0A0P4W5W2</accession>
<protein>
    <recommendedName>
        <fullName evidence="9">LIM zinc-binding domain-containing protein</fullName>
    </recommendedName>
</protein>
<dbReference type="GO" id="GO:0008307">
    <property type="term" value="F:structural constituent of muscle"/>
    <property type="evidence" value="ECO:0007669"/>
    <property type="project" value="TreeGrafter"/>
</dbReference>
<dbReference type="AlphaFoldDB" id="A0A0P4W5W2"/>
<dbReference type="GO" id="GO:0005634">
    <property type="term" value="C:nucleus"/>
    <property type="evidence" value="ECO:0007669"/>
    <property type="project" value="UniProtKB-SubCell"/>
</dbReference>
<dbReference type="FunFam" id="2.10.110.10:FF:000001">
    <property type="entry name" value="Cysteine and glycine-rich protein 1"/>
    <property type="match status" value="1"/>
</dbReference>
<dbReference type="GO" id="GO:0007517">
    <property type="term" value="P:muscle organ development"/>
    <property type="evidence" value="ECO:0007669"/>
    <property type="project" value="UniProtKB-KW"/>
</dbReference>
<reference evidence="10" key="1">
    <citation type="submission" date="2015-09" db="EMBL/GenBank/DDBJ databases">
        <title>Scylla olivacea transcriptome.</title>
        <authorList>
            <person name="Ikhwanuddin M."/>
        </authorList>
    </citation>
    <scope>NUCLEOTIDE SEQUENCE</scope>
</reference>
<keyword evidence="7" id="KW-0539">Nucleus</keyword>
<evidence type="ECO:0000256" key="5">
    <source>
        <dbReference type="ARBA" id="ARBA00022833"/>
    </source>
</evidence>
<dbReference type="GO" id="GO:0030018">
    <property type="term" value="C:Z disc"/>
    <property type="evidence" value="ECO:0007669"/>
    <property type="project" value="TreeGrafter"/>
</dbReference>
<comment type="subcellular location">
    <subcellularLocation>
        <location evidence="1">Nucleus</location>
    </subcellularLocation>
</comment>